<name>A0A0F8X9U7_9ZZZZ</name>
<dbReference type="AlphaFoldDB" id="A0A0F8X9U7"/>
<keyword evidence="1" id="KW-1133">Transmembrane helix</keyword>
<keyword evidence="1" id="KW-0812">Transmembrane</keyword>
<gene>
    <name evidence="2" type="ORF">LCGC14_2969630</name>
</gene>
<reference evidence="2" key="1">
    <citation type="journal article" date="2015" name="Nature">
        <title>Complex archaea that bridge the gap between prokaryotes and eukaryotes.</title>
        <authorList>
            <person name="Spang A."/>
            <person name="Saw J.H."/>
            <person name="Jorgensen S.L."/>
            <person name="Zaremba-Niedzwiedzka K."/>
            <person name="Martijn J."/>
            <person name="Lind A.E."/>
            <person name="van Eijk R."/>
            <person name="Schleper C."/>
            <person name="Guy L."/>
            <person name="Ettema T.J."/>
        </authorList>
    </citation>
    <scope>NUCLEOTIDE SEQUENCE</scope>
</reference>
<accession>A0A0F8X9U7</accession>
<organism evidence="2">
    <name type="scientific">marine sediment metagenome</name>
    <dbReference type="NCBI Taxonomy" id="412755"/>
    <lineage>
        <taxon>unclassified sequences</taxon>
        <taxon>metagenomes</taxon>
        <taxon>ecological metagenomes</taxon>
    </lineage>
</organism>
<protein>
    <submittedName>
        <fullName evidence="2">Uncharacterized protein</fullName>
    </submittedName>
</protein>
<evidence type="ECO:0000313" key="2">
    <source>
        <dbReference type="EMBL" id="KKK65882.1"/>
    </source>
</evidence>
<dbReference type="EMBL" id="LAZR01060343">
    <property type="protein sequence ID" value="KKK65882.1"/>
    <property type="molecule type" value="Genomic_DNA"/>
</dbReference>
<feature type="transmembrane region" description="Helical" evidence="1">
    <location>
        <begin position="12"/>
        <end position="33"/>
    </location>
</feature>
<proteinExistence type="predicted"/>
<feature type="non-terminal residue" evidence="2">
    <location>
        <position position="42"/>
    </location>
</feature>
<keyword evidence="1" id="KW-0472">Membrane</keyword>
<comment type="caution">
    <text evidence="2">The sequence shown here is derived from an EMBL/GenBank/DDBJ whole genome shotgun (WGS) entry which is preliminary data.</text>
</comment>
<evidence type="ECO:0000256" key="1">
    <source>
        <dbReference type="SAM" id="Phobius"/>
    </source>
</evidence>
<sequence length="42" mass="4538">MEIPIEAVENLAGGLLVLAVFLGYVAILLGIALSNRDERVRE</sequence>